<evidence type="ECO:0000313" key="2">
    <source>
        <dbReference type="EMBL" id="USQ81734.1"/>
    </source>
</evidence>
<gene>
    <name evidence="2" type="ORF">NF556_08845</name>
</gene>
<accession>A0ABY4YYA2</accession>
<dbReference type="RefSeq" id="WP_252595270.1">
    <property type="nucleotide sequence ID" value="NZ_CP099489.1"/>
</dbReference>
<dbReference type="Proteomes" id="UP001056455">
    <property type="component" value="Chromosome"/>
</dbReference>
<reference evidence="2" key="1">
    <citation type="submission" date="2022-06" db="EMBL/GenBank/DDBJ databases">
        <title>Ornithinimicrobium HY1793.</title>
        <authorList>
            <person name="Huang Y."/>
        </authorList>
    </citation>
    <scope>NUCLEOTIDE SEQUENCE</scope>
    <source>
        <strain evidence="2">HY1793</strain>
    </source>
</reference>
<protein>
    <submittedName>
        <fullName evidence="2">Uncharacterized protein</fullName>
    </submittedName>
</protein>
<name>A0ABY4YYA2_9MICO</name>
<sequence length="107" mass="12534">MNLTGPRRRFSLQRLVRRTVSRAVTRQEMCNGNTETWRQMLSRDSIIVWHFRSWRRKQERIHQWVSDPSSVLERAAAGGRAPDREPPEVLHLRSSSQTEAWLATLGP</sequence>
<proteinExistence type="predicted"/>
<evidence type="ECO:0000313" key="3">
    <source>
        <dbReference type="Proteomes" id="UP001056455"/>
    </source>
</evidence>
<organism evidence="2 3">
    <name type="scientific">Ornithinimicrobium faecis</name>
    <dbReference type="NCBI Taxonomy" id="2934158"/>
    <lineage>
        <taxon>Bacteria</taxon>
        <taxon>Bacillati</taxon>
        <taxon>Actinomycetota</taxon>
        <taxon>Actinomycetes</taxon>
        <taxon>Micrococcales</taxon>
        <taxon>Ornithinimicrobiaceae</taxon>
        <taxon>Ornithinimicrobium</taxon>
    </lineage>
</organism>
<feature type="compositionally biased region" description="Basic and acidic residues" evidence="1">
    <location>
        <begin position="81"/>
        <end position="91"/>
    </location>
</feature>
<evidence type="ECO:0000256" key="1">
    <source>
        <dbReference type="SAM" id="MobiDB-lite"/>
    </source>
</evidence>
<dbReference type="EMBL" id="CP099489">
    <property type="protein sequence ID" value="USQ81734.1"/>
    <property type="molecule type" value="Genomic_DNA"/>
</dbReference>
<feature type="region of interest" description="Disordered" evidence="1">
    <location>
        <begin position="75"/>
        <end position="96"/>
    </location>
</feature>
<keyword evidence="3" id="KW-1185">Reference proteome</keyword>